<evidence type="ECO:0000313" key="1">
    <source>
        <dbReference type="EMBL" id="KAI0064456.1"/>
    </source>
</evidence>
<comment type="caution">
    <text evidence="1">The sequence shown here is derived from an EMBL/GenBank/DDBJ whole genome shotgun (WGS) entry which is preliminary data.</text>
</comment>
<proteinExistence type="predicted"/>
<organism evidence="1 2">
    <name type="scientific">Artomyces pyxidatus</name>
    <dbReference type="NCBI Taxonomy" id="48021"/>
    <lineage>
        <taxon>Eukaryota</taxon>
        <taxon>Fungi</taxon>
        <taxon>Dikarya</taxon>
        <taxon>Basidiomycota</taxon>
        <taxon>Agaricomycotina</taxon>
        <taxon>Agaricomycetes</taxon>
        <taxon>Russulales</taxon>
        <taxon>Auriscalpiaceae</taxon>
        <taxon>Artomyces</taxon>
    </lineage>
</organism>
<protein>
    <submittedName>
        <fullName evidence="1">Subtilisin-like protein</fullName>
    </submittedName>
</protein>
<reference evidence="1" key="1">
    <citation type="submission" date="2021-03" db="EMBL/GenBank/DDBJ databases">
        <authorList>
            <consortium name="DOE Joint Genome Institute"/>
            <person name="Ahrendt S."/>
            <person name="Looney B.P."/>
            <person name="Miyauchi S."/>
            <person name="Morin E."/>
            <person name="Drula E."/>
            <person name="Courty P.E."/>
            <person name="Chicoki N."/>
            <person name="Fauchery L."/>
            <person name="Kohler A."/>
            <person name="Kuo A."/>
            <person name="Labutti K."/>
            <person name="Pangilinan J."/>
            <person name="Lipzen A."/>
            <person name="Riley R."/>
            <person name="Andreopoulos W."/>
            <person name="He G."/>
            <person name="Johnson J."/>
            <person name="Barry K.W."/>
            <person name="Grigoriev I.V."/>
            <person name="Nagy L."/>
            <person name="Hibbett D."/>
            <person name="Henrissat B."/>
            <person name="Matheny P.B."/>
            <person name="Labbe J."/>
            <person name="Martin F."/>
        </authorList>
    </citation>
    <scope>NUCLEOTIDE SEQUENCE</scope>
    <source>
        <strain evidence="1">HHB10654</strain>
    </source>
</reference>
<dbReference type="Proteomes" id="UP000814140">
    <property type="component" value="Unassembled WGS sequence"/>
</dbReference>
<evidence type="ECO:0000313" key="2">
    <source>
        <dbReference type="Proteomes" id="UP000814140"/>
    </source>
</evidence>
<keyword evidence="2" id="KW-1185">Reference proteome</keyword>
<name>A0ACB8T8G6_9AGAM</name>
<accession>A0ACB8T8G6</accession>
<dbReference type="EMBL" id="MU277198">
    <property type="protein sequence ID" value="KAI0064456.1"/>
    <property type="molecule type" value="Genomic_DNA"/>
</dbReference>
<reference evidence="1" key="2">
    <citation type="journal article" date="2022" name="New Phytol.">
        <title>Evolutionary transition to the ectomycorrhizal habit in the genomes of a hyperdiverse lineage of mushroom-forming fungi.</title>
        <authorList>
            <person name="Looney B."/>
            <person name="Miyauchi S."/>
            <person name="Morin E."/>
            <person name="Drula E."/>
            <person name="Courty P.E."/>
            <person name="Kohler A."/>
            <person name="Kuo A."/>
            <person name="LaButti K."/>
            <person name="Pangilinan J."/>
            <person name="Lipzen A."/>
            <person name="Riley R."/>
            <person name="Andreopoulos W."/>
            <person name="He G."/>
            <person name="Johnson J."/>
            <person name="Nolan M."/>
            <person name="Tritt A."/>
            <person name="Barry K.W."/>
            <person name="Grigoriev I.V."/>
            <person name="Nagy L.G."/>
            <person name="Hibbett D."/>
            <person name="Henrissat B."/>
            <person name="Matheny P.B."/>
            <person name="Labbe J."/>
            <person name="Martin F.M."/>
        </authorList>
    </citation>
    <scope>NUCLEOTIDE SEQUENCE</scope>
    <source>
        <strain evidence="1">HHB10654</strain>
    </source>
</reference>
<gene>
    <name evidence="1" type="ORF">BV25DRAFT_1914182</name>
</gene>
<sequence>MLWRSSFLTAVVPLCFASPIFPRWDDLEVKHAWSSVPRNWISVGLPPNGTTIDLRIALKPHREDALVGALYEVSDPAHEKYGAHLSKEEVATLVAPHPDTVELVHAWLGHHGVPASSIRPSYNGGWLTITSLPASQADALLGASYQVYRHTETDETLLRTVEYSLPVDLHAHVALVAPTTYFGGPRALHRTSRLTPTAKHLLAGALDDPPESPTTVSSSCAGMIVPSCLQALYNTGSYTPTATDQNTLGITGYLQENASQADLTLFLSKLMPDAATADFTVVSVAGGTNDQNNPTLEASLDIQYAESLAFPTPTIFYTTGGSPPFQADENTPANTNEPYLDWLDFILAQSDIPQTISTSYGDDEQTVPPDYAQTVCSLFAQLGAQGVSVLFSSGDTGVGDDCVSNDGLNTPMFLPNFPATCPYITAVGGTTGVNPETAAGLSSGGFSNYFARPSYQDTAVSNFISGLGTQFSGLYNASGRGFPDISAQAENFIIVIGQEPFLAEGTSCAAPTVSAIVSLLNDYLISQGKSPLGFLNPLLYSTGAAGLNDITSGSNPGCNTDGFSAVEGWDPVTGLGTPDFGKLQAIVG</sequence>